<protein>
    <submittedName>
        <fullName evidence="1">Uncharacterized protein</fullName>
    </submittedName>
</protein>
<dbReference type="AlphaFoldDB" id="X1CLC4"/>
<proteinExistence type="predicted"/>
<sequence length="112" mass="12978">MGIKMLKQGDVNSFLSRVEKTFPHFVAGVITDKHGFPVASKISKKLWVLENTLALSAITKNRDFLEDSKLVQIKRNLDKNKNYRLMILLEKSKDHKNRLKPLKTLIKTQKLF</sequence>
<reference evidence="1" key="1">
    <citation type="journal article" date="2014" name="Front. Microbiol.">
        <title>High frequency of phylogenetically diverse reductive dehalogenase-homologous genes in deep subseafloor sedimentary metagenomes.</title>
        <authorList>
            <person name="Kawai M."/>
            <person name="Futagami T."/>
            <person name="Toyoda A."/>
            <person name="Takaki Y."/>
            <person name="Nishi S."/>
            <person name="Hori S."/>
            <person name="Arai W."/>
            <person name="Tsubouchi T."/>
            <person name="Morono Y."/>
            <person name="Uchiyama I."/>
            <person name="Ito T."/>
            <person name="Fujiyama A."/>
            <person name="Inagaki F."/>
            <person name="Takami H."/>
        </authorList>
    </citation>
    <scope>NUCLEOTIDE SEQUENCE</scope>
    <source>
        <strain evidence="1">Expedition CK06-06</strain>
    </source>
</reference>
<dbReference type="EMBL" id="BART01011432">
    <property type="protein sequence ID" value="GAG85006.1"/>
    <property type="molecule type" value="Genomic_DNA"/>
</dbReference>
<evidence type="ECO:0000313" key="1">
    <source>
        <dbReference type="EMBL" id="GAG85006.1"/>
    </source>
</evidence>
<accession>X1CLC4</accession>
<gene>
    <name evidence="1" type="ORF">S01H4_24358</name>
</gene>
<comment type="caution">
    <text evidence="1">The sequence shown here is derived from an EMBL/GenBank/DDBJ whole genome shotgun (WGS) entry which is preliminary data.</text>
</comment>
<organism evidence="1">
    <name type="scientific">marine sediment metagenome</name>
    <dbReference type="NCBI Taxonomy" id="412755"/>
    <lineage>
        <taxon>unclassified sequences</taxon>
        <taxon>metagenomes</taxon>
        <taxon>ecological metagenomes</taxon>
    </lineage>
</organism>
<name>X1CLC4_9ZZZZ</name>